<organism evidence="1 2">
    <name type="scientific">Stephania cephalantha</name>
    <dbReference type="NCBI Taxonomy" id="152367"/>
    <lineage>
        <taxon>Eukaryota</taxon>
        <taxon>Viridiplantae</taxon>
        <taxon>Streptophyta</taxon>
        <taxon>Embryophyta</taxon>
        <taxon>Tracheophyta</taxon>
        <taxon>Spermatophyta</taxon>
        <taxon>Magnoliopsida</taxon>
        <taxon>Ranunculales</taxon>
        <taxon>Menispermaceae</taxon>
        <taxon>Menispermoideae</taxon>
        <taxon>Cissampelideae</taxon>
        <taxon>Stephania</taxon>
    </lineage>
</organism>
<sequence length="71" mass="7894">MSLFSLVARQWKLSLPRGRKHVICGFRDDAQFLECSSEFTNKLKGGSTSACILFSAALGMYSTRNTMLSDL</sequence>
<dbReference type="Proteomes" id="UP001419268">
    <property type="component" value="Unassembled WGS sequence"/>
</dbReference>
<dbReference type="EMBL" id="JBBNAG010000008">
    <property type="protein sequence ID" value="KAK9112156.1"/>
    <property type="molecule type" value="Genomic_DNA"/>
</dbReference>
<name>A0AAP0IC69_9MAGN</name>
<comment type="caution">
    <text evidence="1">The sequence shown here is derived from an EMBL/GenBank/DDBJ whole genome shotgun (WGS) entry which is preliminary data.</text>
</comment>
<evidence type="ECO:0000313" key="2">
    <source>
        <dbReference type="Proteomes" id="UP001419268"/>
    </source>
</evidence>
<dbReference type="AlphaFoldDB" id="A0AAP0IC69"/>
<reference evidence="1 2" key="1">
    <citation type="submission" date="2024-01" db="EMBL/GenBank/DDBJ databases">
        <title>Genome assemblies of Stephania.</title>
        <authorList>
            <person name="Yang L."/>
        </authorList>
    </citation>
    <scope>NUCLEOTIDE SEQUENCE [LARGE SCALE GENOMIC DNA]</scope>
    <source>
        <strain evidence="1">JXDWG</strain>
        <tissue evidence="1">Leaf</tissue>
    </source>
</reference>
<protein>
    <submittedName>
        <fullName evidence="1">Uncharacterized protein</fullName>
    </submittedName>
</protein>
<evidence type="ECO:0000313" key="1">
    <source>
        <dbReference type="EMBL" id="KAK9112156.1"/>
    </source>
</evidence>
<gene>
    <name evidence="1" type="ORF">Scep_019675</name>
</gene>
<keyword evidence="2" id="KW-1185">Reference proteome</keyword>
<proteinExistence type="predicted"/>
<accession>A0AAP0IC69</accession>